<reference evidence="1 2" key="1">
    <citation type="journal article" date="2009" name="Nucleic Acids Res.">
        <title>Analysis of complete genome sequence of Neorickettsia risticii: causative agent of Potomac horse fever.</title>
        <authorList>
            <person name="Lin M."/>
            <person name="Zhang C."/>
            <person name="Gibson K."/>
            <person name="Rikihisa Y."/>
        </authorList>
    </citation>
    <scope>NUCLEOTIDE SEQUENCE [LARGE SCALE GENOMIC DNA]</scope>
    <source>
        <strain evidence="1 2">Illinois</strain>
    </source>
</reference>
<dbReference type="AlphaFoldDB" id="C6V3N6"/>
<dbReference type="OrthoDB" id="7165093at2"/>
<name>C6V3N6_NEORI</name>
<proteinExistence type="predicted"/>
<dbReference type="EMBL" id="CP001431">
    <property type="protein sequence ID" value="ACT69003.1"/>
    <property type="molecule type" value="Genomic_DNA"/>
</dbReference>
<keyword evidence="2" id="KW-1185">Reference proteome</keyword>
<dbReference type="RefSeq" id="WP_012779400.1">
    <property type="nucleotide sequence ID" value="NC_013009.1"/>
</dbReference>
<dbReference type="STRING" id="434131.NRI_0004"/>
<evidence type="ECO:0008006" key="3">
    <source>
        <dbReference type="Google" id="ProtNLM"/>
    </source>
</evidence>
<accession>C6V3N6</accession>
<evidence type="ECO:0000313" key="1">
    <source>
        <dbReference type="EMBL" id="ACT69003.1"/>
    </source>
</evidence>
<protein>
    <recommendedName>
        <fullName evidence="3">FAD dependent oxidoreductase</fullName>
    </recommendedName>
</protein>
<dbReference type="SUPFAM" id="SSF51905">
    <property type="entry name" value="FAD/NAD(P)-binding domain"/>
    <property type="match status" value="1"/>
</dbReference>
<gene>
    <name evidence="1" type="ordered locus">NRI_0004</name>
</gene>
<dbReference type="InterPro" id="IPR036188">
    <property type="entry name" value="FAD/NAD-bd_sf"/>
</dbReference>
<dbReference type="Proteomes" id="UP000001627">
    <property type="component" value="Chromosome"/>
</dbReference>
<sequence>MYDYVVVGGGIESFLFCFLILYNTGKSNIAFVTKSPPDMSKYSSLSKVGLRHVSTSEYTNLLSKFHLDAFSRRVPSGGWNGIDRALRTHEKYWLKKRLLERRFFYQNLDHRLKNLAFEGPLLWKKFLSGHPEFSADIDLIEGIYAISNHCEKGKGSTQPLRIDDIERNLICGRNVSFESDGFSFNSLKFCKKIRDFLTKNGISFFYNTEISKIDFASNKKLKHVISSRGEIFHGKNYFIAIGANFFGYNDYFNLRKLTQPIVGSWYLVHDVNFKHPLKYSNYVSSILTFWQNYTPVSCNDFIKSENPNFQDGKKAVVVGTGCMWKGSVHGRGHSNVEFIKRNERLIKDLFPGKEVTLLDGNCLRNFSYNSLPIIKYGNSLEGKYLSVSGSGTFTTANAVNSASKAVEFFLGNRQC</sequence>
<dbReference type="eggNOG" id="COG0665">
    <property type="taxonomic scope" value="Bacteria"/>
</dbReference>
<organism evidence="1 2">
    <name type="scientific">Neorickettsia risticii (strain Illinois)</name>
    <dbReference type="NCBI Taxonomy" id="434131"/>
    <lineage>
        <taxon>Bacteria</taxon>
        <taxon>Pseudomonadati</taxon>
        <taxon>Pseudomonadota</taxon>
        <taxon>Alphaproteobacteria</taxon>
        <taxon>Rickettsiales</taxon>
        <taxon>Anaplasmataceae</taxon>
        <taxon>Neorickettsia</taxon>
    </lineage>
</organism>
<dbReference type="KEGG" id="nri:NRI_0004"/>
<dbReference type="HOGENOM" id="CLU_668747_0_0_5"/>
<evidence type="ECO:0000313" key="2">
    <source>
        <dbReference type="Proteomes" id="UP000001627"/>
    </source>
</evidence>